<dbReference type="AlphaFoldDB" id="A0A292Q8N1"/>
<keyword evidence="5" id="KW-0456">Lyase</keyword>
<evidence type="ECO:0000256" key="3">
    <source>
        <dbReference type="ARBA" id="ARBA00022833"/>
    </source>
</evidence>
<dbReference type="Gene3D" id="3.40.1050.10">
    <property type="entry name" value="Carbonic anhydrase"/>
    <property type="match status" value="1"/>
</dbReference>
<evidence type="ECO:0000313" key="7">
    <source>
        <dbReference type="Proteomes" id="UP001412239"/>
    </source>
</evidence>
<evidence type="ECO:0000256" key="2">
    <source>
        <dbReference type="ARBA" id="ARBA00022723"/>
    </source>
</evidence>
<dbReference type="PANTHER" id="PTHR43175:SF3">
    <property type="entry name" value="CARBON DISULFIDE HYDROLASE"/>
    <property type="match status" value="1"/>
</dbReference>
<keyword evidence="3 4" id="KW-0862">Zinc</keyword>
<sequence>MANIPDPSQNIQDIIRANKEYVRNFPPHDRDLPAAPSRGLLIVTCMDARFHPTSALGLALGSTHIVRNAGGSAEEAVRSIIVSQQALQTDEVLLIKHTDCGMYPLGWDIEQEVLRDVKLLKGHPGVSGDITGWIYDVRTGAIRRII</sequence>
<evidence type="ECO:0000256" key="4">
    <source>
        <dbReference type="PIRSR" id="PIRSR601765-1"/>
    </source>
</evidence>
<dbReference type="GO" id="GO:0008270">
    <property type="term" value="F:zinc ion binding"/>
    <property type="evidence" value="ECO:0007669"/>
    <property type="project" value="UniProtKB-UniRule"/>
</dbReference>
<comment type="catalytic activity">
    <reaction evidence="5">
        <text>hydrogencarbonate + H(+) = CO2 + H2O</text>
        <dbReference type="Rhea" id="RHEA:10748"/>
        <dbReference type="ChEBI" id="CHEBI:15377"/>
        <dbReference type="ChEBI" id="CHEBI:15378"/>
        <dbReference type="ChEBI" id="CHEBI:16526"/>
        <dbReference type="ChEBI" id="CHEBI:17544"/>
        <dbReference type="EC" id="4.2.1.1"/>
    </reaction>
</comment>
<dbReference type="Pfam" id="PF00484">
    <property type="entry name" value="Pro_CA"/>
    <property type="match status" value="1"/>
</dbReference>
<gene>
    <name evidence="6" type="ORF">GSTUAT00000861001</name>
</gene>
<protein>
    <recommendedName>
        <fullName evidence="5">Carbonic anhydrase</fullName>
        <ecNumber evidence="5">4.2.1.1</ecNumber>
    </recommendedName>
    <alternativeName>
        <fullName evidence="5">Carbonate dehydratase</fullName>
    </alternativeName>
</protein>
<dbReference type="EC" id="4.2.1.1" evidence="5"/>
<keyword evidence="7" id="KW-1185">Reference proteome</keyword>
<comment type="similarity">
    <text evidence="1 5">Belongs to the beta-class carbonic anhydrase family.</text>
</comment>
<reference evidence="6" key="1">
    <citation type="submission" date="2015-10" db="EMBL/GenBank/DDBJ databases">
        <authorList>
            <person name="Regsiter A."/>
            <person name="william w."/>
        </authorList>
    </citation>
    <scope>NUCLEOTIDE SEQUENCE</scope>
    <source>
        <strain evidence="6">Montdore</strain>
    </source>
</reference>
<dbReference type="PANTHER" id="PTHR43175">
    <property type="entry name" value="CARBONIC ANHYDRASE"/>
    <property type="match status" value="1"/>
</dbReference>
<evidence type="ECO:0000256" key="1">
    <source>
        <dbReference type="ARBA" id="ARBA00006217"/>
    </source>
</evidence>
<proteinExistence type="inferred from homology"/>
<dbReference type="EMBL" id="LN890952">
    <property type="protein sequence ID" value="CUS15057.1"/>
    <property type="molecule type" value="Genomic_DNA"/>
</dbReference>
<feature type="binding site" evidence="4">
    <location>
        <position position="97"/>
    </location>
    <ligand>
        <name>Zn(2+)</name>
        <dbReference type="ChEBI" id="CHEBI:29105"/>
    </ligand>
</feature>
<feature type="binding site" evidence="4">
    <location>
        <position position="45"/>
    </location>
    <ligand>
        <name>Zn(2+)</name>
        <dbReference type="ChEBI" id="CHEBI:29105"/>
    </ligand>
</feature>
<dbReference type="InterPro" id="IPR001765">
    <property type="entry name" value="Carbonic_anhydrase"/>
</dbReference>
<organism evidence="6 7">
    <name type="scientific">Tuber aestivum</name>
    <name type="common">summer truffle</name>
    <dbReference type="NCBI Taxonomy" id="59557"/>
    <lineage>
        <taxon>Eukaryota</taxon>
        <taxon>Fungi</taxon>
        <taxon>Dikarya</taxon>
        <taxon>Ascomycota</taxon>
        <taxon>Pezizomycotina</taxon>
        <taxon>Pezizomycetes</taxon>
        <taxon>Pezizales</taxon>
        <taxon>Tuberaceae</taxon>
        <taxon>Tuber</taxon>
    </lineage>
</organism>
<comment type="cofactor">
    <cofactor evidence="4">
        <name>Zn(2+)</name>
        <dbReference type="ChEBI" id="CHEBI:29105"/>
    </cofactor>
    <text evidence="4">Binds 1 zinc ion per subunit.</text>
</comment>
<keyword evidence="2 4" id="KW-0479">Metal-binding</keyword>
<dbReference type="GO" id="GO:0004089">
    <property type="term" value="F:carbonate dehydratase activity"/>
    <property type="evidence" value="ECO:0007669"/>
    <property type="project" value="UniProtKB-UniRule"/>
</dbReference>
<evidence type="ECO:0000256" key="5">
    <source>
        <dbReference type="RuleBase" id="RU003956"/>
    </source>
</evidence>
<comment type="function">
    <text evidence="5">Reversible hydration of carbon dioxide.</text>
</comment>
<dbReference type="SUPFAM" id="SSF53056">
    <property type="entry name" value="beta-carbonic anhydrase, cab"/>
    <property type="match status" value="1"/>
</dbReference>
<name>A0A292Q8N1_9PEZI</name>
<dbReference type="CDD" id="cd03379">
    <property type="entry name" value="beta_CA_cladeD"/>
    <property type="match status" value="1"/>
</dbReference>
<dbReference type="SMART" id="SM00947">
    <property type="entry name" value="Pro_CA"/>
    <property type="match status" value="1"/>
</dbReference>
<dbReference type="InterPro" id="IPR036874">
    <property type="entry name" value="Carbonic_anhydrase_sf"/>
</dbReference>
<feature type="binding site" evidence="4">
    <location>
        <position position="47"/>
    </location>
    <ligand>
        <name>Zn(2+)</name>
        <dbReference type="ChEBI" id="CHEBI:29105"/>
    </ligand>
</feature>
<feature type="binding site" evidence="4">
    <location>
        <position position="100"/>
    </location>
    <ligand>
        <name>Zn(2+)</name>
        <dbReference type="ChEBI" id="CHEBI:29105"/>
    </ligand>
</feature>
<evidence type="ECO:0000313" key="6">
    <source>
        <dbReference type="EMBL" id="CUS15057.1"/>
    </source>
</evidence>
<accession>A0A292Q8N1</accession>
<dbReference type="Proteomes" id="UP001412239">
    <property type="component" value="Unassembled WGS sequence"/>
</dbReference>